<evidence type="ECO:0000313" key="3">
    <source>
        <dbReference type="Proteomes" id="UP000538292"/>
    </source>
</evidence>
<accession>A0A7W1XTS8</accession>
<dbReference type="InterPro" id="IPR025948">
    <property type="entry name" value="HTH-like_dom"/>
</dbReference>
<reference evidence="2 3" key="1">
    <citation type="submission" date="2020-07" db="EMBL/GenBank/DDBJ databases">
        <title>Thermoactinomyces phylogeny.</title>
        <authorList>
            <person name="Dunlap C."/>
        </authorList>
    </citation>
    <scope>NUCLEOTIDE SEQUENCE [LARGE SCALE GENOMIC DNA]</scope>
    <source>
        <strain evidence="2 3">AMNI-1</strain>
    </source>
</reference>
<dbReference type="Pfam" id="PF13276">
    <property type="entry name" value="HTH_21"/>
    <property type="match status" value="1"/>
</dbReference>
<proteinExistence type="predicted"/>
<comment type="caution">
    <text evidence="2">The sequence shown here is derived from an EMBL/GenBank/DDBJ whole genome shotgun (WGS) entry which is preliminary data.</text>
</comment>
<organism evidence="2 3">
    <name type="scientific">Thermoactinomyces mirandus</name>
    <dbReference type="NCBI Taxonomy" id="2756294"/>
    <lineage>
        <taxon>Bacteria</taxon>
        <taxon>Bacillati</taxon>
        <taxon>Bacillota</taxon>
        <taxon>Bacilli</taxon>
        <taxon>Bacillales</taxon>
        <taxon>Thermoactinomycetaceae</taxon>
        <taxon>Thermoactinomyces</taxon>
    </lineage>
</organism>
<keyword evidence="3" id="KW-1185">Reference proteome</keyword>
<feature type="domain" description="HTH-like" evidence="1">
    <location>
        <begin position="3"/>
        <end position="52"/>
    </location>
</feature>
<dbReference type="EMBL" id="JACEOL010000039">
    <property type="protein sequence ID" value="MBA4603129.1"/>
    <property type="molecule type" value="Genomic_DNA"/>
</dbReference>
<dbReference type="Proteomes" id="UP000538292">
    <property type="component" value="Unassembled WGS sequence"/>
</dbReference>
<evidence type="ECO:0000313" key="2">
    <source>
        <dbReference type="EMBL" id="MBA4603129.1"/>
    </source>
</evidence>
<name>A0A7W1XTS8_9BACL</name>
<gene>
    <name evidence="2" type="ORF">H2C83_12535</name>
</gene>
<dbReference type="AlphaFoldDB" id="A0A7W1XTS8"/>
<sequence>MIQLAFQKHKGIYGYRRIQAELRRIFDVQINHKRVLRLMQEMGLQAKIRRKYRYLYHNKSSSYRVSKTF</sequence>
<evidence type="ECO:0000259" key="1">
    <source>
        <dbReference type="Pfam" id="PF13276"/>
    </source>
</evidence>
<protein>
    <submittedName>
        <fullName evidence="2">Transposase</fullName>
    </submittedName>
</protein>